<feature type="region of interest" description="Disordered" evidence="2">
    <location>
        <begin position="342"/>
        <end position="446"/>
    </location>
</feature>
<dbReference type="Proteomes" id="UP000318081">
    <property type="component" value="Chromosome"/>
</dbReference>
<dbReference type="Gene3D" id="2.30.42.10">
    <property type="match status" value="1"/>
</dbReference>
<sequence>MKTSFRLMTAGAALALTIPMASAQNAISDAIEDRLSPGNRIDSRDFQSEDAIRSGIRGATRSAIQGNSFDQVVRDGINQGLQSTYSDRQPNYGPQYNNGYGQPYNQGYNQGQGYVQGRSATVYRDEQGRLFHLDGQGRAVYFPANQPQYSQQPNRSQWNDGYNQSYSRSYQDQRMQSSGQVNAQAYDRSQYQADRNTQYSAQANQGGRLGVAIEETDQGVRVTRVARGSAAAQAGIREGDVIITADGQKIESAGWLSERIASADDNAQVALTVKRNGQEQELTATLNEQSHSQSGDRRSNNNRQQMDRDQTQFANRVDRLEREMSELRRAIASLRSDLNLNQATEQDASTESAASVQVDRRDANRRGQRDNDRADQSSRDETTLDVQSRVDGSNDAADARSNRRNNRNQNANTDAELNADAEINADAEVTGDTKVESNTEVESAVE</sequence>
<feature type="chain" id="PRO_5045304298" evidence="3">
    <location>
        <begin position="24"/>
        <end position="446"/>
    </location>
</feature>
<dbReference type="GO" id="GO:0016787">
    <property type="term" value="F:hydrolase activity"/>
    <property type="evidence" value="ECO:0007669"/>
    <property type="project" value="UniProtKB-KW"/>
</dbReference>
<evidence type="ECO:0000313" key="5">
    <source>
        <dbReference type="EMBL" id="QDV87690.1"/>
    </source>
</evidence>
<proteinExistence type="predicted"/>
<dbReference type="RefSeq" id="WP_419580598.1">
    <property type="nucleotide sequence ID" value="NZ_CP036432.1"/>
</dbReference>
<keyword evidence="6" id="KW-1185">Reference proteome</keyword>
<dbReference type="SUPFAM" id="SSF50156">
    <property type="entry name" value="PDZ domain-like"/>
    <property type="match status" value="1"/>
</dbReference>
<feature type="compositionally biased region" description="Basic and acidic residues" evidence="2">
    <location>
        <begin position="358"/>
        <end position="382"/>
    </location>
</feature>
<evidence type="ECO:0000256" key="1">
    <source>
        <dbReference type="ARBA" id="ARBA00001947"/>
    </source>
</evidence>
<dbReference type="InterPro" id="IPR036034">
    <property type="entry name" value="PDZ_sf"/>
</dbReference>
<gene>
    <name evidence="5" type="primary">degQ_1</name>
    <name evidence="5" type="ORF">TBK1r_67210</name>
</gene>
<dbReference type="SMART" id="SM00228">
    <property type="entry name" value="PDZ"/>
    <property type="match status" value="1"/>
</dbReference>
<dbReference type="PANTHER" id="PTHR42837">
    <property type="entry name" value="REGULATOR OF SIGMA-E PROTEASE RSEP"/>
    <property type="match status" value="1"/>
</dbReference>
<evidence type="ECO:0000256" key="3">
    <source>
        <dbReference type="SAM" id="SignalP"/>
    </source>
</evidence>
<dbReference type="EMBL" id="CP036432">
    <property type="protein sequence ID" value="QDV87690.1"/>
    <property type="molecule type" value="Genomic_DNA"/>
</dbReference>
<protein>
    <submittedName>
        <fullName evidence="5">Periplasmic pH-dependent serine endoprotease DegQ</fullName>
        <ecNumber evidence="5">3.4.21.107</ecNumber>
    </submittedName>
</protein>
<dbReference type="Pfam" id="PF13180">
    <property type="entry name" value="PDZ_2"/>
    <property type="match status" value="1"/>
</dbReference>
<keyword evidence="3" id="KW-0732">Signal</keyword>
<name>A0ABX5Y083_9BACT</name>
<feature type="compositionally biased region" description="Basic and acidic residues" evidence="2">
    <location>
        <begin position="294"/>
        <end position="316"/>
    </location>
</feature>
<feature type="region of interest" description="Disordered" evidence="2">
    <location>
        <begin position="146"/>
        <end position="184"/>
    </location>
</feature>
<evidence type="ECO:0000313" key="6">
    <source>
        <dbReference type="Proteomes" id="UP000318081"/>
    </source>
</evidence>
<evidence type="ECO:0000259" key="4">
    <source>
        <dbReference type="PROSITE" id="PS50106"/>
    </source>
</evidence>
<organism evidence="5 6">
    <name type="scientific">Stieleria magnilauensis</name>
    <dbReference type="NCBI Taxonomy" id="2527963"/>
    <lineage>
        <taxon>Bacteria</taxon>
        <taxon>Pseudomonadati</taxon>
        <taxon>Planctomycetota</taxon>
        <taxon>Planctomycetia</taxon>
        <taxon>Pirellulales</taxon>
        <taxon>Pirellulaceae</taxon>
        <taxon>Stieleria</taxon>
    </lineage>
</organism>
<comment type="cofactor">
    <cofactor evidence="1">
        <name>Zn(2+)</name>
        <dbReference type="ChEBI" id="CHEBI:29105"/>
    </cofactor>
</comment>
<dbReference type="PANTHER" id="PTHR42837:SF2">
    <property type="entry name" value="MEMBRANE METALLOPROTEASE ARASP2, CHLOROPLASTIC-RELATED"/>
    <property type="match status" value="1"/>
</dbReference>
<dbReference type="InterPro" id="IPR001478">
    <property type="entry name" value="PDZ"/>
</dbReference>
<feature type="domain" description="PDZ" evidence="4">
    <location>
        <begin position="198"/>
        <end position="252"/>
    </location>
</feature>
<feature type="signal peptide" evidence="3">
    <location>
        <begin position="1"/>
        <end position="23"/>
    </location>
</feature>
<feature type="compositionally biased region" description="Polar residues" evidence="2">
    <location>
        <begin position="342"/>
        <end position="355"/>
    </location>
</feature>
<dbReference type="InterPro" id="IPR004387">
    <property type="entry name" value="Pept_M50_Zn"/>
</dbReference>
<feature type="compositionally biased region" description="Polar residues" evidence="2">
    <location>
        <begin position="284"/>
        <end position="293"/>
    </location>
</feature>
<feature type="region of interest" description="Disordered" evidence="2">
    <location>
        <begin position="284"/>
        <end position="316"/>
    </location>
</feature>
<reference evidence="5 6" key="1">
    <citation type="submission" date="2019-02" db="EMBL/GenBank/DDBJ databases">
        <title>Deep-cultivation of Planctomycetes and their phenomic and genomic characterization uncovers novel biology.</title>
        <authorList>
            <person name="Wiegand S."/>
            <person name="Jogler M."/>
            <person name="Boedeker C."/>
            <person name="Pinto D."/>
            <person name="Vollmers J."/>
            <person name="Rivas-Marin E."/>
            <person name="Kohn T."/>
            <person name="Peeters S.H."/>
            <person name="Heuer A."/>
            <person name="Rast P."/>
            <person name="Oberbeckmann S."/>
            <person name="Bunk B."/>
            <person name="Jeske O."/>
            <person name="Meyerdierks A."/>
            <person name="Storesund J.E."/>
            <person name="Kallscheuer N."/>
            <person name="Luecker S."/>
            <person name="Lage O.M."/>
            <person name="Pohl T."/>
            <person name="Merkel B.J."/>
            <person name="Hornburger P."/>
            <person name="Mueller R.-W."/>
            <person name="Bruemmer F."/>
            <person name="Labrenz M."/>
            <person name="Spormann A.M."/>
            <person name="Op den Camp H."/>
            <person name="Overmann J."/>
            <person name="Amann R."/>
            <person name="Jetten M.S.M."/>
            <person name="Mascher T."/>
            <person name="Medema M.H."/>
            <person name="Devos D.P."/>
            <person name="Kaster A.-K."/>
            <person name="Ovreas L."/>
            <person name="Rohde M."/>
            <person name="Galperin M.Y."/>
            <person name="Jogler C."/>
        </authorList>
    </citation>
    <scope>NUCLEOTIDE SEQUENCE [LARGE SCALE GENOMIC DNA]</scope>
    <source>
        <strain evidence="5 6">TBK1r</strain>
    </source>
</reference>
<keyword evidence="5" id="KW-0378">Hydrolase</keyword>
<dbReference type="PROSITE" id="PS50106">
    <property type="entry name" value="PDZ"/>
    <property type="match status" value="1"/>
</dbReference>
<evidence type="ECO:0000256" key="2">
    <source>
        <dbReference type="SAM" id="MobiDB-lite"/>
    </source>
</evidence>
<accession>A0ABX5Y083</accession>
<dbReference type="EC" id="3.4.21.107" evidence="5"/>